<organism evidence="2 3">
    <name type="scientific">Trinickia dabaoshanensis</name>
    <dbReference type="NCBI Taxonomy" id="564714"/>
    <lineage>
        <taxon>Bacteria</taxon>
        <taxon>Pseudomonadati</taxon>
        <taxon>Pseudomonadota</taxon>
        <taxon>Betaproteobacteria</taxon>
        <taxon>Burkholderiales</taxon>
        <taxon>Burkholderiaceae</taxon>
        <taxon>Trinickia</taxon>
    </lineage>
</organism>
<gene>
    <name evidence="2" type="ORF">C0Z18_23120</name>
</gene>
<feature type="domain" description="Antitoxin Xre/MbcA/ParS-like toxin-binding" evidence="1">
    <location>
        <begin position="121"/>
        <end position="169"/>
    </location>
</feature>
<sequence length="173" mass="19850">MRKFVSAKNSTRRRMRKHVHPTRIRSSKVPVEPIAFGQRQCGFEAFRAIAPHKKHHQISDKIDLIIVRQLSNRLLHTSTPMLPRGFGTRKSMSCKIISRRQRLSRVEADRITRLLRALSQGIDVFGNGELAAKWLLSSLPELSNLRPIDVLYSKAGYERVRDLLDRITFGLGV</sequence>
<evidence type="ECO:0000259" key="1">
    <source>
        <dbReference type="Pfam" id="PF09722"/>
    </source>
</evidence>
<protein>
    <recommendedName>
        <fullName evidence="1">Antitoxin Xre/MbcA/ParS-like toxin-binding domain-containing protein</fullName>
    </recommendedName>
</protein>
<evidence type="ECO:0000313" key="2">
    <source>
        <dbReference type="EMBL" id="PMS16465.1"/>
    </source>
</evidence>
<dbReference type="Proteomes" id="UP000235616">
    <property type="component" value="Unassembled WGS sequence"/>
</dbReference>
<keyword evidence="3" id="KW-1185">Reference proteome</keyword>
<dbReference type="Pfam" id="PF09722">
    <property type="entry name" value="Xre_MbcA_ParS_C"/>
    <property type="match status" value="1"/>
</dbReference>
<comment type="caution">
    <text evidence="2">The sequence shown here is derived from an EMBL/GenBank/DDBJ whole genome shotgun (WGS) entry which is preliminary data.</text>
</comment>
<evidence type="ECO:0000313" key="3">
    <source>
        <dbReference type="Proteomes" id="UP000235616"/>
    </source>
</evidence>
<reference evidence="2 3" key="1">
    <citation type="submission" date="2018-01" db="EMBL/GenBank/DDBJ databases">
        <title>Whole genome analyses suggest that Burkholderia sensu lato contains two further novel genera in the rhizoxinica-symbiotica group Mycetohabitans gen. nov., and Trinickia gen. nov.: implications for the evolution of diazotrophy and nodulation in the Burkholderiaceae.</title>
        <authorList>
            <person name="Estrada-de los Santos P."/>
            <person name="Palmer M."/>
            <person name="Chavez-Ramirez B."/>
            <person name="Beukes C."/>
            <person name="Steenkamp E.T."/>
            <person name="Hirsch A.M."/>
            <person name="Manyaka P."/>
            <person name="Maluk M."/>
            <person name="Lafos M."/>
            <person name="Crook M."/>
            <person name="Gross E."/>
            <person name="Simon M.F."/>
            <person name="Bueno dos Reis Junior F."/>
            <person name="Poole P.S."/>
            <person name="Venter S.N."/>
            <person name="James E.K."/>
        </authorList>
    </citation>
    <scope>NUCLEOTIDE SEQUENCE [LARGE SCALE GENOMIC DNA]</scope>
    <source>
        <strain evidence="2 3">GIMN1.004</strain>
    </source>
</reference>
<dbReference type="AlphaFoldDB" id="A0A2N7VH43"/>
<dbReference type="InterPro" id="IPR024467">
    <property type="entry name" value="Xre/MbcA/ParS-like_toxin-bd"/>
</dbReference>
<name>A0A2N7VH43_9BURK</name>
<proteinExistence type="predicted"/>
<dbReference type="EMBL" id="PNYA01000024">
    <property type="protein sequence ID" value="PMS16465.1"/>
    <property type="molecule type" value="Genomic_DNA"/>
</dbReference>
<accession>A0A2N7VH43</accession>